<keyword evidence="14" id="KW-1185">Reference proteome</keyword>
<evidence type="ECO:0000256" key="6">
    <source>
        <dbReference type="ARBA" id="ARBA00022777"/>
    </source>
</evidence>
<dbReference type="AlphaFoldDB" id="A0A8J4CXM0"/>
<dbReference type="FunFam" id="1.10.510.10:FF:000207">
    <property type="entry name" value="serine/threonine-protein kinase dst1 isoform X1"/>
    <property type="match status" value="1"/>
</dbReference>
<keyword evidence="5 10" id="KW-0547">Nucleotide-binding</keyword>
<evidence type="ECO:0000256" key="10">
    <source>
        <dbReference type="PROSITE-ProRule" id="PRU10141"/>
    </source>
</evidence>
<evidence type="ECO:0000256" key="9">
    <source>
        <dbReference type="ARBA" id="ARBA00048679"/>
    </source>
</evidence>
<dbReference type="InterPro" id="IPR017441">
    <property type="entry name" value="Protein_kinase_ATP_BS"/>
</dbReference>
<feature type="region of interest" description="Disordered" evidence="11">
    <location>
        <begin position="381"/>
        <end position="404"/>
    </location>
</feature>
<proteinExistence type="inferred from homology"/>
<organism evidence="13 14">
    <name type="scientific">Volvox reticuliferus</name>
    <dbReference type="NCBI Taxonomy" id="1737510"/>
    <lineage>
        <taxon>Eukaryota</taxon>
        <taxon>Viridiplantae</taxon>
        <taxon>Chlorophyta</taxon>
        <taxon>core chlorophytes</taxon>
        <taxon>Chlorophyceae</taxon>
        <taxon>CS clade</taxon>
        <taxon>Chlamydomonadales</taxon>
        <taxon>Volvocaceae</taxon>
        <taxon>Volvox</taxon>
    </lineage>
</organism>
<sequence length="795" mass="83788">MESPYTAMARRHKDEMESEAANNRFQLQNVLGKGAYGTVYSAVDALTGDIVAIKVIPVTEEDREEFKQIQREINFLAECNHPNVVRYLGSYRHPNELWIVMEYCGGGSINDLLSATGEALTEDLIAYICGEALKGLSYLHGLGKVHRDIKCGNILLTTGGDVKIADFGVSAQLTATMSKRNTFIGTPHWMAPEVIQESRYDGKVDVWALGISAIEMAELRPPRWNVHPLRVIFMISRDPPPRLSQPEQWSPVFQDFVSQALLKNHKQRPSARYLLQHRFTMTQRPGVAGALLPLVQRSMQYLQEAAVAAQKRQAVVDTTSLSGLATGRFTWRHSTVREEVPADAAPEVDAAALAATVQAGTRGGAAAAAAAAEVLEAAAAPLRGGRPPPTPQPPSSSPLPVTPLPGVRRASFSAGFDSTIVVKEDYGSTALVHEGYDTVVVRSDGGGVGAGSSHPALASAFRSPAPLAAAAVATAEYGSTTVVGATVVERPETVRRSSDGAGGGTDGGYMAAVRAAAVEVQHGDRHARPAESPAAGGHQPTPQQNEMERVRERLQAIYDGGLVVPLPFFKASQAQPLALLRPSDPSAHGPLMPPPLPPTVAAAAAPQPPSTASQPQQTSGAVTAAAAAAGGAAAAAGSRRGQVHNSGATSGGSAAAPPRPSQSTTVAAAAPLPPPPQQQSSSLPQQQRQQPKAAAVDMHGVDPEAYGVILELVQQSAAMACQRGEVASEQAVVIDALPPTVLTQLQFHPTLQNLARILAYNRRCLAVLPLEQRAQEELQESCNQLSAALQCILSV</sequence>
<dbReference type="OrthoDB" id="248923at2759"/>
<comment type="similarity">
    <text evidence="1">Belongs to the protein kinase superfamily. STE Ser/Thr protein kinase family. STE20 subfamily.</text>
</comment>
<feature type="binding site" evidence="10">
    <location>
        <position position="54"/>
    </location>
    <ligand>
        <name>ATP</name>
        <dbReference type="ChEBI" id="CHEBI:30616"/>
    </ligand>
</feature>
<dbReference type="PANTHER" id="PTHR48012">
    <property type="entry name" value="STERILE20-LIKE KINASE, ISOFORM B-RELATED"/>
    <property type="match status" value="1"/>
</dbReference>
<feature type="compositionally biased region" description="Pro residues" evidence="11">
    <location>
        <begin position="386"/>
        <end position="403"/>
    </location>
</feature>
<feature type="domain" description="Protein kinase" evidence="12">
    <location>
        <begin position="25"/>
        <end position="280"/>
    </location>
</feature>
<dbReference type="FunFam" id="3.30.200.20:FF:000042">
    <property type="entry name" value="Aurora kinase A"/>
    <property type="match status" value="1"/>
</dbReference>
<evidence type="ECO:0000256" key="2">
    <source>
        <dbReference type="ARBA" id="ARBA00012513"/>
    </source>
</evidence>
<dbReference type="InterPro" id="IPR000719">
    <property type="entry name" value="Prot_kinase_dom"/>
</dbReference>
<dbReference type="EMBL" id="BNCP01000068">
    <property type="protein sequence ID" value="GIL91741.1"/>
    <property type="molecule type" value="Genomic_DNA"/>
</dbReference>
<feature type="region of interest" description="Disordered" evidence="11">
    <location>
        <begin position="520"/>
        <end position="546"/>
    </location>
</feature>
<dbReference type="SUPFAM" id="SSF56112">
    <property type="entry name" value="Protein kinase-like (PK-like)"/>
    <property type="match status" value="1"/>
</dbReference>
<feature type="region of interest" description="Disordered" evidence="11">
    <location>
        <begin position="580"/>
        <end position="696"/>
    </location>
</feature>
<dbReference type="PROSITE" id="PS00107">
    <property type="entry name" value="PROTEIN_KINASE_ATP"/>
    <property type="match status" value="1"/>
</dbReference>
<evidence type="ECO:0000256" key="11">
    <source>
        <dbReference type="SAM" id="MobiDB-lite"/>
    </source>
</evidence>
<dbReference type="InterPro" id="IPR011009">
    <property type="entry name" value="Kinase-like_dom_sf"/>
</dbReference>
<dbReference type="PROSITE" id="PS50011">
    <property type="entry name" value="PROTEIN_KINASE_DOM"/>
    <property type="match status" value="1"/>
</dbReference>
<dbReference type="Pfam" id="PF00069">
    <property type="entry name" value="Pkinase"/>
    <property type="match status" value="1"/>
</dbReference>
<feature type="compositionally biased region" description="Low complexity" evidence="11">
    <location>
        <begin position="678"/>
        <end position="695"/>
    </location>
</feature>
<dbReference type="Gene3D" id="1.10.510.10">
    <property type="entry name" value="Transferase(Phosphotransferase) domain 1"/>
    <property type="match status" value="1"/>
</dbReference>
<evidence type="ECO:0000256" key="1">
    <source>
        <dbReference type="ARBA" id="ARBA00008874"/>
    </source>
</evidence>
<evidence type="ECO:0000256" key="7">
    <source>
        <dbReference type="ARBA" id="ARBA00022840"/>
    </source>
</evidence>
<dbReference type="Proteomes" id="UP000747110">
    <property type="component" value="Unassembled WGS sequence"/>
</dbReference>
<dbReference type="InterPro" id="IPR050629">
    <property type="entry name" value="STE20/SPS1-PAK"/>
</dbReference>
<comment type="caution">
    <text evidence="13">The sequence shown here is derived from an EMBL/GenBank/DDBJ whole genome shotgun (WGS) entry which is preliminary data.</text>
</comment>
<keyword evidence="3" id="KW-0723">Serine/threonine-protein kinase</keyword>
<feature type="compositionally biased region" description="Low complexity" evidence="11">
    <location>
        <begin position="599"/>
        <end position="637"/>
    </location>
</feature>
<evidence type="ECO:0000256" key="3">
    <source>
        <dbReference type="ARBA" id="ARBA00022527"/>
    </source>
</evidence>
<keyword evidence="4" id="KW-0808">Transferase</keyword>
<dbReference type="PANTHER" id="PTHR48012:SF10">
    <property type="entry name" value="FI20177P1"/>
    <property type="match status" value="1"/>
</dbReference>
<evidence type="ECO:0000313" key="14">
    <source>
        <dbReference type="Proteomes" id="UP000747110"/>
    </source>
</evidence>
<feature type="compositionally biased region" description="Low complexity" evidence="11">
    <location>
        <begin position="646"/>
        <end position="670"/>
    </location>
</feature>
<keyword evidence="6" id="KW-0418">Kinase</keyword>
<evidence type="ECO:0000256" key="8">
    <source>
        <dbReference type="ARBA" id="ARBA00047899"/>
    </source>
</evidence>
<dbReference type="GO" id="GO:0005737">
    <property type="term" value="C:cytoplasm"/>
    <property type="evidence" value="ECO:0007669"/>
    <property type="project" value="TreeGrafter"/>
</dbReference>
<accession>A0A8J4CXM0</accession>
<dbReference type="EC" id="2.7.11.1" evidence="2"/>
<evidence type="ECO:0000256" key="5">
    <source>
        <dbReference type="ARBA" id="ARBA00022741"/>
    </source>
</evidence>
<dbReference type="SMART" id="SM00220">
    <property type="entry name" value="S_TKc"/>
    <property type="match status" value="1"/>
</dbReference>
<gene>
    <name evidence="13" type="ORF">Vretifemale_19326</name>
</gene>
<dbReference type="GO" id="GO:0004674">
    <property type="term" value="F:protein serine/threonine kinase activity"/>
    <property type="evidence" value="ECO:0007669"/>
    <property type="project" value="UniProtKB-KW"/>
</dbReference>
<evidence type="ECO:0000313" key="13">
    <source>
        <dbReference type="EMBL" id="GIL91741.1"/>
    </source>
</evidence>
<name>A0A8J4CXM0_9CHLO</name>
<keyword evidence="7 10" id="KW-0067">ATP-binding</keyword>
<comment type="catalytic activity">
    <reaction evidence="9">
        <text>L-seryl-[protein] + ATP = O-phospho-L-seryl-[protein] + ADP + H(+)</text>
        <dbReference type="Rhea" id="RHEA:17989"/>
        <dbReference type="Rhea" id="RHEA-COMP:9863"/>
        <dbReference type="Rhea" id="RHEA-COMP:11604"/>
        <dbReference type="ChEBI" id="CHEBI:15378"/>
        <dbReference type="ChEBI" id="CHEBI:29999"/>
        <dbReference type="ChEBI" id="CHEBI:30616"/>
        <dbReference type="ChEBI" id="CHEBI:83421"/>
        <dbReference type="ChEBI" id="CHEBI:456216"/>
        <dbReference type="EC" id="2.7.11.1"/>
    </reaction>
</comment>
<evidence type="ECO:0000256" key="4">
    <source>
        <dbReference type="ARBA" id="ARBA00022679"/>
    </source>
</evidence>
<dbReference type="GO" id="GO:0005524">
    <property type="term" value="F:ATP binding"/>
    <property type="evidence" value="ECO:0007669"/>
    <property type="project" value="UniProtKB-UniRule"/>
</dbReference>
<reference evidence="13" key="1">
    <citation type="journal article" date="2021" name="Proc. Natl. Acad. Sci. U.S.A.">
        <title>Three genomes in the algal genus Volvox reveal the fate of a haploid sex-determining region after a transition to homothallism.</title>
        <authorList>
            <person name="Yamamoto K."/>
            <person name="Hamaji T."/>
            <person name="Kawai-Toyooka H."/>
            <person name="Matsuzaki R."/>
            <person name="Takahashi F."/>
            <person name="Nishimura Y."/>
            <person name="Kawachi M."/>
            <person name="Noguchi H."/>
            <person name="Minakuchi Y."/>
            <person name="Umen J.G."/>
            <person name="Toyoda A."/>
            <person name="Nozaki H."/>
        </authorList>
    </citation>
    <scope>NUCLEOTIDE SEQUENCE</scope>
    <source>
        <strain evidence="13">NIES-3786</strain>
    </source>
</reference>
<protein>
    <recommendedName>
        <fullName evidence="2">non-specific serine/threonine protein kinase</fullName>
        <ecNumber evidence="2">2.7.11.1</ecNumber>
    </recommendedName>
</protein>
<evidence type="ECO:0000259" key="12">
    <source>
        <dbReference type="PROSITE" id="PS50011"/>
    </source>
</evidence>
<comment type="catalytic activity">
    <reaction evidence="8">
        <text>L-threonyl-[protein] + ATP = O-phospho-L-threonyl-[protein] + ADP + H(+)</text>
        <dbReference type="Rhea" id="RHEA:46608"/>
        <dbReference type="Rhea" id="RHEA-COMP:11060"/>
        <dbReference type="Rhea" id="RHEA-COMP:11605"/>
        <dbReference type="ChEBI" id="CHEBI:15378"/>
        <dbReference type="ChEBI" id="CHEBI:30013"/>
        <dbReference type="ChEBI" id="CHEBI:30616"/>
        <dbReference type="ChEBI" id="CHEBI:61977"/>
        <dbReference type="ChEBI" id="CHEBI:456216"/>
        <dbReference type="EC" id="2.7.11.1"/>
    </reaction>
</comment>